<keyword evidence="4 6" id="KW-1133">Transmembrane helix</keyword>
<comment type="similarity">
    <text evidence="2">Belongs to the EamA transporter family.</text>
</comment>
<dbReference type="PANTHER" id="PTHR32322">
    <property type="entry name" value="INNER MEMBRANE TRANSPORTER"/>
    <property type="match status" value="1"/>
</dbReference>
<evidence type="ECO:0000313" key="8">
    <source>
        <dbReference type="EMBL" id="RHW42821.1"/>
    </source>
</evidence>
<dbReference type="SUPFAM" id="SSF103481">
    <property type="entry name" value="Multidrug resistance efflux transporter EmrE"/>
    <property type="match status" value="2"/>
</dbReference>
<feature type="domain" description="EamA" evidence="7">
    <location>
        <begin position="151"/>
        <end position="284"/>
    </location>
</feature>
<feature type="transmembrane region" description="Helical" evidence="6">
    <location>
        <begin position="122"/>
        <end position="141"/>
    </location>
</feature>
<gene>
    <name evidence="8" type="ORF">D1B31_04385</name>
</gene>
<sequence>MKLKELAVLFTLAALFGSSFLFVRIASPAIGPFLTSQGRVTFGALGLLAIVLLFRKSVDFRLRWKQYFIIGALNSAIPFTLVSLAAIHLNASLLAIINAMVPFFTAIAVWAWLKEKLVFAKGLGIVLGLIGVVITVGWSPVEPSLEVFLASLCSLLSTVSYAFGGVYAKKTFRNCSPLAVTTGQLVGATLLLIPITLVGFPEQTLNITPAVLPAVLGVALFSTALGYLLYYYLIEHVGPTKTVTVTFLIPPFGMIWGAIFLDEQITPGMIAGLLIILGSLALITGIGKKRSRE</sequence>
<dbReference type="InterPro" id="IPR000620">
    <property type="entry name" value="EamA_dom"/>
</dbReference>
<feature type="transmembrane region" description="Helical" evidence="6">
    <location>
        <begin position="93"/>
        <end position="113"/>
    </location>
</feature>
<feature type="transmembrane region" description="Helical" evidence="6">
    <location>
        <begin position="38"/>
        <end position="55"/>
    </location>
</feature>
<evidence type="ECO:0000256" key="4">
    <source>
        <dbReference type="ARBA" id="ARBA00022989"/>
    </source>
</evidence>
<dbReference type="InterPro" id="IPR050638">
    <property type="entry name" value="AA-Vitamin_Transporters"/>
</dbReference>
<feature type="transmembrane region" description="Helical" evidence="6">
    <location>
        <begin position="67"/>
        <end position="87"/>
    </location>
</feature>
<evidence type="ECO:0000256" key="3">
    <source>
        <dbReference type="ARBA" id="ARBA00022692"/>
    </source>
</evidence>
<feature type="transmembrane region" description="Helical" evidence="6">
    <location>
        <begin position="147"/>
        <end position="166"/>
    </location>
</feature>
<dbReference type="GO" id="GO:0016020">
    <property type="term" value="C:membrane"/>
    <property type="evidence" value="ECO:0007669"/>
    <property type="project" value="UniProtKB-SubCell"/>
</dbReference>
<name>A0A417YYL4_9BACI</name>
<feature type="transmembrane region" description="Helical" evidence="6">
    <location>
        <begin position="242"/>
        <end position="261"/>
    </location>
</feature>
<feature type="transmembrane region" description="Helical" evidence="6">
    <location>
        <begin position="267"/>
        <end position="287"/>
    </location>
</feature>
<feature type="transmembrane region" description="Helical" evidence="6">
    <location>
        <begin position="210"/>
        <end position="230"/>
    </location>
</feature>
<dbReference type="EMBL" id="QWEG01000002">
    <property type="protein sequence ID" value="RHW42821.1"/>
    <property type="molecule type" value="Genomic_DNA"/>
</dbReference>
<evidence type="ECO:0000256" key="2">
    <source>
        <dbReference type="ARBA" id="ARBA00007362"/>
    </source>
</evidence>
<organism evidence="8 9">
    <name type="scientific">Neobacillus notoginsengisoli</name>
    <dbReference type="NCBI Taxonomy" id="1578198"/>
    <lineage>
        <taxon>Bacteria</taxon>
        <taxon>Bacillati</taxon>
        <taxon>Bacillota</taxon>
        <taxon>Bacilli</taxon>
        <taxon>Bacillales</taxon>
        <taxon>Bacillaceae</taxon>
        <taxon>Neobacillus</taxon>
    </lineage>
</organism>
<protein>
    <submittedName>
        <fullName evidence="8">DMT family transporter</fullName>
    </submittedName>
</protein>
<keyword evidence="5 6" id="KW-0472">Membrane</keyword>
<keyword evidence="3 6" id="KW-0812">Transmembrane</keyword>
<evidence type="ECO:0000259" key="7">
    <source>
        <dbReference type="Pfam" id="PF00892"/>
    </source>
</evidence>
<proteinExistence type="inferred from homology"/>
<dbReference type="InterPro" id="IPR037185">
    <property type="entry name" value="EmrE-like"/>
</dbReference>
<evidence type="ECO:0000256" key="1">
    <source>
        <dbReference type="ARBA" id="ARBA00004127"/>
    </source>
</evidence>
<accession>A0A417YYL4</accession>
<dbReference type="Pfam" id="PF00892">
    <property type="entry name" value="EamA"/>
    <property type="match status" value="2"/>
</dbReference>
<dbReference type="AlphaFoldDB" id="A0A417YYL4"/>
<dbReference type="OrthoDB" id="510638at2"/>
<comment type="subcellular location">
    <subcellularLocation>
        <location evidence="1">Endomembrane system</location>
        <topology evidence="1">Multi-pass membrane protein</topology>
    </subcellularLocation>
</comment>
<feature type="transmembrane region" description="Helical" evidence="6">
    <location>
        <begin position="178"/>
        <end position="198"/>
    </location>
</feature>
<evidence type="ECO:0000313" key="9">
    <source>
        <dbReference type="Proteomes" id="UP000284416"/>
    </source>
</evidence>
<feature type="domain" description="EamA" evidence="7">
    <location>
        <begin position="7"/>
        <end position="136"/>
    </location>
</feature>
<dbReference type="PANTHER" id="PTHR32322:SF2">
    <property type="entry name" value="EAMA DOMAIN-CONTAINING PROTEIN"/>
    <property type="match status" value="1"/>
</dbReference>
<evidence type="ECO:0000256" key="5">
    <source>
        <dbReference type="ARBA" id="ARBA00023136"/>
    </source>
</evidence>
<evidence type="ECO:0000256" key="6">
    <source>
        <dbReference type="SAM" id="Phobius"/>
    </source>
</evidence>
<dbReference type="RefSeq" id="WP_118919517.1">
    <property type="nucleotide sequence ID" value="NZ_QWEG01000002.1"/>
</dbReference>
<comment type="caution">
    <text evidence="8">The sequence shown here is derived from an EMBL/GenBank/DDBJ whole genome shotgun (WGS) entry which is preliminary data.</text>
</comment>
<reference evidence="8 9" key="1">
    <citation type="journal article" date="2017" name="Int. J. Syst. Evol. Microbiol.">
        <title>Bacillus notoginsengisoli sp. nov., a novel bacterium isolated from the rhizosphere of Panax notoginseng.</title>
        <authorList>
            <person name="Zhang M.Y."/>
            <person name="Cheng J."/>
            <person name="Cai Y."/>
            <person name="Zhang T.Y."/>
            <person name="Wu Y.Y."/>
            <person name="Manikprabhu D."/>
            <person name="Li W.J."/>
            <person name="Zhang Y.X."/>
        </authorList>
    </citation>
    <scope>NUCLEOTIDE SEQUENCE [LARGE SCALE GENOMIC DNA]</scope>
    <source>
        <strain evidence="8 9">JCM 30743</strain>
    </source>
</reference>
<dbReference type="Proteomes" id="UP000284416">
    <property type="component" value="Unassembled WGS sequence"/>
</dbReference>
<keyword evidence="9" id="KW-1185">Reference proteome</keyword>